<keyword evidence="5" id="KW-1185">Reference proteome</keyword>
<accession>A0ABP4QSX2</accession>
<name>A0ABP4QSX2_9ACTN</name>
<dbReference type="Pfam" id="PF13478">
    <property type="entry name" value="XdhC_C"/>
    <property type="match status" value="1"/>
</dbReference>
<feature type="region of interest" description="Disordered" evidence="1">
    <location>
        <begin position="358"/>
        <end position="379"/>
    </location>
</feature>
<dbReference type="Gene3D" id="3.40.50.720">
    <property type="entry name" value="NAD(P)-binding Rossmann-like Domain"/>
    <property type="match status" value="1"/>
</dbReference>
<evidence type="ECO:0000259" key="2">
    <source>
        <dbReference type="Pfam" id="PF02625"/>
    </source>
</evidence>
<gene>
    <name evidence="4" type="ORF">GCM10009789_86300</name>
</gene>
<reference evidence="5" key="1">
    <citation type="journal article" date="2019" name="Int. J. Syst. Evol. Microbiol.">
        <title>The Global Catalogue of Microorganisms (GCM) 10K type strain sequencing project: providing services to taxonomists for standard genome sequencing and annotation.</title>
        <authorList>
            <consortium name="The Broad Institute Genomics Platform"/>
            <consortium name="The Broad Institute Genome Sequencing Center for Infectious Disease"/>
            <person name="Wu L."/>
            <person name="Ma J."/>
        </authorList>
    </citation>
    <scope>NUCLEOTIDE SEQUENCE [LARGE SCALE GENOMIC DNA]</scope>
    <source>
        <strain evidence="5">JCM 14969</strain>
    </source>
</reference>
<protein>
    <submittedName>
        <fullName evidence="4">XdhC family protein</fullName>
    </submittedName>
</protein>
<evidence type="ECO:0000259" key="3">
    <source>
        <dbReference type="Pfam" id="PF13478"/>
    </source>
</evidence>
<comment type="caution">
    <text evidence="4">The sequence shown here is derived from an EMBL/GenBank/DDBJ whole genome shotgun (WGS) entry which is preliminary data.</text>
</comment>
<organism evidence="4 5">
    <name type="scientific">Kribbella sancticallisti</name>
    <dbReference type="NCBI Taxonomy" id="460087"/>
    <lineage>
        <taxon>Bacteria</taxon>
        <taxon>Bacillati</taxon>
        <taxon>Actinomycetota</taxon>
        <taxon>Actinomycetes</taxon>
        <taxon>Propionibacteriales</taxon>
        <taxon>Kribbellaceae</taxon>
        <taxon>Kribbella</taxon>
    </lineage>
</organism>
<dbReference type="EMBL" id="BAAAOS010000070">
    <property type="protein sequence ID" value="GAA1619280.1"/>
    <property type="molecule type" value="Genomic_DNA"/>
</dbReference>
<sequence length="379" mass="40063">MAATAVELSRISTAWRRADPLPLALATLVEVEGSSYRRPGAKLLIHADGSTVGNLTGGCLDQEIVEAAQTTHQTGTAQVVGYDLRGEDEAILGWGMGCNGVLRVLVEPAGPENSMLQVLEAAVRLRRPVRILTVISGPPGTIGHRWWQVDGDEPGSTIAVPVPAPVPVPVPPSIHAVLADRTDGVVTVADGSTELRVFAESLLPTPRLVVCGAGDDVPPVIRAATALGWEAVVVDHRRHLLDPDRFPAGTRLLRADPAQDPGLDIDGFSCVVVMTHNFLQDCAYLAAALKTPARYVGVLGPERRLQRMRDFLAADGIHPTASDEARLRGPAGLDLGGQGPDEIAVEIIAEVLAATRRPTANQTTGARVPRRTPSTAYAS</sequence>
<proteinExistence type="predicted"/>
<evidence type="ECO:0000313" key="4">
    <source>
        <dbReference type="EMBL" id="GAA1619280.1"/>
    </source>
</evidence>
<dbReference type="InterPro" id="IPR027051">
    <property type="entry name" value="XdhC_Rossmann_dom"/>
</dbReference>
<dbReference type="Proteomes" id="UP001500393">
    <property type="component" value="Unassembled WGS sequence"/>
</dbReference>
<dbReference type="PANTHER" id="PTHR30388:SF6">
    <property type="entry name" value="XANTHINE DEHYDROGENASE SUBUNIT A-RELATED"/>
    <property type="match status" value="1"/>
</dbReference>
<dbReference type="InterPro" id="IPR052698">
    <property type="entry name" value="MoCofactor_Util/Proc"/>
</dbReference>
<dbReference type="Pfam" id="PF02625">
    <property type="entry name" value="XdhC_CoxI"/>
    <property type="match status" value="1"/>
</dbReference>
<dbReference type="PANTHER" id="PTHR30388">
    <property type="entry name" value="ALDEHYDE OXIDOREDUCTASE MOLYBDENUM COFACTOR ASSEMBLY PROTEIN"/>
    <property type="match status" value="1"/>
</dbReference>
<dbReference type="InterPro" id="IPR003777">
    <property type="entry name" value="XdhC_CoxI"/>
</dbReference>
<feature type="domain" description="XdhC Rossmann" evidence="3">
    <location>
        <begin position="208"/>
        <end position="351"/>
    </location>
</feature>
<feature type="domain" description="XdhC- CoxI" evidence="2">
    <location>
        <begin position="21"/>
        <end position="83"/>
    </location>
</feature>
<dbReference type="RefSeq" id="WP_344222609.1">
    <property type="nucleotide sequence ID" value="NZ_BAAAOS010000070.1"/>
</dbReference>
<evidence type="ECO:0000256" key="1">
    <source>
        <dbReference type="SAM" id="MobiDB-lite"/>
    </source>
</evidence>
<evidence type="ECO:0000313" key="5">
    <source>
        <dbReference type="Proteomes" id="UP001500393"/>
    </source>
</evidence>